<dbReference type="SMART" id="SM00044">
    <property type="entry name" value="CYCc"/>
    <property type="match status" value="1"/>
</dbReference>
<feature type="transmembrane region" description="Helical" evidence="7">
    <location>
        <begin position="556"/>
        <end position="575"/>
    </location>
</feature>
<dbReference type="GO" id="GO:0007168">
    <property type="term" value="P:receptor guanylyl cyclase signaling pathway"/>
    <property type="evidence" value="ECO:0007669"/>
    <property type="project" value="TreeGrafter"/>
</dbReference>
<dbReference type="InterPro" id="IPR050401">
    <property type="entry name" value="Cyclic_nucleotide_synthase"/>
</dbReference>
<name>A0AAD3H7T6_9STRA</name>
<keyword evidence="5 7" id="KW-0472">Membrane</keyword>
<feature type="domain" description="Guanylate cyclase" evidence="9">
    <location>
        <begin position="329"/>
        <end position="459"/>
    </location>
</feature>
<dbReference type="Pfam" id="PF00211">
    <property type="entry name" value="Guanylate_cyc"/>
    <property type="match status" value="1"/>
</dbReference>
<gene>
    <name evidence="10" type="ORF">CTEN210_09595</name>
</gene>
<dbReference type="InterPro" id="IPR001054">
    <property type="entry name" value="A/G_cyclase"/>
</dbReference>
<dbReference type="InterPro" id="IPR000014">
    <property type="entry name" value="PAS"/>
</dbReference>
<dbReference type="PROSITE" id="PS50125">
    <property type="entry name" value="GUANYLATE_CYCLASE_2"/>
    <property type="match status" value="1"/>
</dbReference>
<evidence type="ECO:0008006" key="12">
    <source>
        <dbReference type="Google" id="ProtNLM"/>
    </source>
</evidence>
<feature type="domain" description="PAS" evidence="8">
    <location>
        <begin position="35"/>
        <end position="101"/>
    </location>
</feature>
<sequence>MENQESRCPFVATMNRSPCRDDEVEKCSMDMDIPMHDLVESSVDPIVLIDCEGTIRLANPACCGCFQYDQSELIGENISLLMPQPHASNHTSYIKHYLKTGIPRVVEKGRKGRRLPAKKRDGSLFPMFLTLSEAIVNGERLFYGVMRSLSAEEEERQVLAAMIDSCTDPIVMIATQGVIERANPACTKVFGYTNEELIGGNVTMLMPQPHATNHQTYIDNYLKKSHRSEHAKKSCPSHVIGKGREVTGRTKSGKEFPIFLSVSEFNVESTNNTRHGFIGIMRNMEDLIERKKSEALLANVLPHHICTRLKAEYQHHEKIEIADSFDNVTICFADIVGFTEFSSNRSPMQVVHYLNKIFRGFDNLVDKYSLEKIKTIGDAYMVVAGLDGDPDHIYKSIQFALDMLDVVSALNDEINDDGKHTFGIRIGLHTGSVVAGLVGTKRRFFDLWGDAVNTASRMESSGIPDCIQCTDVVAMEAMKFPKDFIVIPRGSMDVKGKGLMRTFIIAAKGRKQLTIENLELHRAHKRRASYLMHKKLAEEFNLETRDDRNLQLKGNFSFIMMIVTFILGAMTGHFYPQLFFKSSIRQSS</sequence>
<evidence type="ECO:0000256" key="6">
    <source>
        <dbReference type="ARBA" id="ARBA00023239"/>
    </source>
</evidence>
<reference evidence="10 11" key="1">
    <citation type="journal article" date="2021" name="Sci. Rep.">
        <title>The genome of the diatom Chaetoceros tenuissimus carries an ancient integrated fragment of an extant virus.</title>
        <authorList>
            <person name="Hongo Y."/>
            <person name="Kimura K."/>
            <person name="Takaki Y."/>
            <person name="Yoshida Y."/>
            <person name="Baba S."/>
            <person name="Kobayashi G."/>
            <person name="Nagasaki K."/>
            <person name="Hano T."/>
            <person name="Tomaru Y."/>
        </authorList>
    </citation>
    <scope>NUCLEOTIDE SEQUENCE [LARGE SCALE GENOMIC DNA]</scope>
    <source>
        <strain evidence="10 11">NIES-3715</strain>
    </source>
</reference>
<dbReference type="InterPro" id="IPR029787">
    <property type="entry name" value="Nucleotide_cyclase"/>
</dbReference>
<dbReference type="SMART" id="SM00091">
    <property type="entry name" value="PAS"/>
    <property type="match status" value="2"/>
</dbReference>
<keyword evidence="2 7" id="KW-0812">Transmembrane</keyword>
<accession>A0AAD3H7T6</accession>
<evidence type="ECO:0000256" key="3">
    <source>
        <dbReference type="ARBA" id="ARBA00022741"/>
    </source>
</evidence>
<organism evidence="10 11">
    <name type="scientific">Chaetoceros tenuissimus</name>
    <dbReference type="NCBI Taxonomy" id="426638"/>
    <lineage>
        <taxon>Eukaryota</taxon>
        <taxon>Sar</taxon>
        <taxon>Stramenopiles</taxon>
        <taxon>Ochrophyta</taxon>
        <taxon>Bacillariophyta</taxon>
        <taxon>Coscinodiscophyceae</taxon>
        <taxon>Chaetocerotophycidae</taxon>
        <taxon>Chaetocerotales</taxon>
        <taxon>Chaetocerotaceae</taxon>
        <taxon>Chaetoceros</taxon>
    </lineage>
</organism>
<dbReference type="EMBL" id="BLLK01000046">
    <property type="protein sequence ID" value="GFH53119.1"/>
    <property type="molecule type" value="Genomic_DNA"/>
</dbReference>
<dbReference type="GO" id="GO:0006355">
    <property type="term" value="P:regulation of DNA-templated transcription"/>
    <property type="evidence" value="ECO:0007669"/>
    <property type="project" value="InterPro"/>
</dbReference>
<dbReference type="AlphaFoldDB" id="A0AAD3H7T6"/>
<keyword evidence="11" id="KW-1185">Reference proteome</keyword>
<keyword evidence="4 7" id="KW-1133">Transmembrane helix</keyword>
<evidence type="ECO:0000256" key="5">
    <source>
        <dbReference type="ARBA" id="ARBA00023136"/>
    </source>
</evidence>
<dbReference type="Pfam" id="PF13426">
    <property type="entry name" value="PAS_9"/>
    <property type="match status" value="1"/>
</dbReference>
<dbReference type="PROSITE" id="PS50112">
    <property type="entry name" value="PAS"/>
    <property type="match status" value="2"/>
</dbReference>
<evidence type="ECO:0000313" key="10">
    <source>
        <dbReference type="EMBL" id="GFH53119.1"/>
    </source>
</evidence>
<dbReference type="PANTHER" id="PTHR11920">
    <property type="entry name" value="GUANYLYL CYCLASE"/>
    <property type="match status" value="1"/>
</dbReference>
<dbReference type="InterPro" id="IPR035965">
    <property type="entry name" value="PAS-like_dom_sf"/>
</dbReference>
<evidence type="ECO:0000313" key="11">
    <source>
        <dbReference type="Proteomes" id="UP001054902"/>
    </source>
</evidence>
<dbReference type="GO" id="GO:0001653">
    <property type="term" value="F:peptide receptor activity"/>
    <property type="evidence" value="ECO:0007669"/>
    <property type="project" value="TreeGrafter"/>
</dbReference>
<dbReference type="GO" id="GO:0005886">
    <property type="term" value="C:plasma membrane"/>
    <property type="evidence" value="ECO:0007669"/>
    <property type="project" value="TreeGrafter"/>
</dbReference>
<dbReference type="InterPro" id="IPR013767">
    <property type="entry name" value="PAS_fold"/>
</dbReference>
<dbReference type="CDD" id="cd07302">
    <property type="entry name" value="CHD"/>
    <property type="match status" value="1"/>
</dbReference>
<dbReference type="SUPFAM" id="SSF55785">
    <property type="entry name" value="PYP-like sensor domain (PAS domain)"/>
    <property type="match status" value="2"/>
</dbReference>
<evidence type="ECO:0000256" key="4">
    <source>
        <dbReference type="ARBA" id="ARBA00022989"/>
    </source>
</evidence>
<evidence type="ECO:0000256" key="2">
    <source>
        <dbReference type="ARBA" id="ARBA00022692"/>
    </source>
</evidence>
<dbReference type="GO" id="GO:0035556">
    <property type="term" value="P:intracellular signal transduction"/>
    <property type="evidence" value="ECO:0007669"/>
    <property type="project" value="InterPro"/>
</dbReference>
<keyword evidence="6" id="KW-0456">Lyase</keyword>
<dbReference type="Gene3D" id="3.30.450.20">
    <property type="entry name" value="PAS domain"/>
    <property type="match status" value="2"/>
</dbReference>
<feature type="domain" description="PAS" evidence="8">
    <location>
        <begin position="155"/>
        <end position="225"/>
    </location>
</feature>
<comment type="caution">
    <text evidence="10">The sequence shown here is derived from an EMBL/GenBank/DDBJ whole genome shotgun (WGS) entry which is preliminary data.</text>
</comment>
<evidence type="ECO:0000259" key="9">
    <source>
        <dbReference type="PROSITE" id="PS50125"/>
    </source>
</evidence>
<dbReference type="CDD" id="cd00130">
    <property type="entry name" value="PAS"/>
    <property type="match status" value="2"/>
</dbReference>
<dbReference type="Proteomes" id="UP001054902">
    <property type="component" value="Unassembled WGS sequence"/>
</dbReference>
<keyword evidence="3" id="KW-0547">Nucleotide-binding</keyword>
<evidence type="ECO:0000256" key="1">
    <source>
        <dbReference type="ARBA" id="ARBA00004370"/>
    </source>
</evidence>
<dbReference type="NCBIfam" id="TIGR00229">
    <property type="entry name" value="sensory_box"/>
    <property type="match status" value="2"/>
</dbReference>
<protein>
    <recommendedName>
        <fullName evidence="12">Guanylate cyclase</fullName>
    </recommendedName>
</protein>
<dbReference type="GO" id="GO:0004383">
    <property type="term" value="F:guanylate cyclase activity"/>
    <property type="evidence" value="ECO:0007669"/>
    <property type="project" value="TreeGrafter"/>
</dbReference>
<evidence type="ECO:0000256" key="7">
    <source>
        <dbReference type="SAM" id="Phobius"/>
    </source>
</evidence>
<dbReference type="Pfam" id="PF00989">
    <property type="entry name" value="PAS"/>
    <property type="match status" value="1"/>
</dbReference>
<dbReference type="GO" id="GO:0000166">
    <property type="term" value="F:nucleotide binding"/>
    <property type="evidence" value="ECO:0007669"/>
    <property type="project" value="UniProtKB-KW"/>
</dbReference>
<dbReference type="Gene3D" id="3.30.70.1230">
    <property type="entry name" value="Nucleotide cyclase"/>
    <property type="match status" value="1"/>
</dbReference>
<evidence type="ECO:0000259" key="8">
    <source>
        <dbReference type="PROSITE" id="PS50112"/>
    </source>
</evidence>
<comment type="subcellular location">
    <subcellularLocation>
        <location evidence="1">Membrane</location>
    </subcellularLocation>
</comment>
<dbReference type="GO" id="GO:0004016">
    <property type="term" value="F:adenylate cyclase activity"/>
    <property type="evidence" value="ECO:0007669"/>
    <property type="project" value="TreeGrafter"/>
</dbReference>
<dbReference type="PANTHER" id="PTHR11920:SF335">
    <property type="entry name" value="GUANYLATE CYCLASE"/>
    <property type="match status" value="1"/>
</dbReference>
<proteinExistence type="predicted"/>
<dbReference type="SUPFAM" id="SSF55073">
    <property type="entry name" value="Nucleotide cyclase"/>
    <property type="match status" value="1"/>
</dbReference>